<organism evidence="3 4">
    <name type="scientific">Pseudonocardia eucalypti</name>
    <dbReference type="NCBI Taxonomy" id="648755"/>
    <lineage>
        <taxon>Bacteria</taxon>
        <taxon>Bacillati</taxon>
        <taxon>Actinomycetota</taxon>
        <taxon>Actinomycetes</taxon>
        <taxon>Pseudonocardiales</taxon>
        <taxon>Pseudonocardiaceae</taxon>
        <taxon>Pseudonocardia</taxon>
    </lineage>
</organism>
<protein>
    <recommendedName>
        <fullName evidence="2">Mce/MlaD domain-containing protein</fullName>
    </recommendedName>
</protein>
<name>A0ABP9QGQ3_9PSEU</name>
<feature type="domain" description="Mce/MlaD" evidence="2">
    <location>
        <begin position="43"/>
        <end position="123"/>
    </location>
</feature>
<evidence type="ECO:0000256" key="1">
    <source>
        <dbReference type="SAM" id="MobiDB-lite"/>
    </source>
</evidence>
<sequence length="491" mass="52970">MIKRLLHAKRSTKVLGAVVLTVLLGLFLVAYGKERLVSALSPGDTVTATFSRQFKLDEYQSVIKLASVRVGEVTGIRQVEDGSAEVTMRLDKGVSETLGGQPSAAIRPTLIVGGVYYIELTPGGRGGVFDGHIPMERTTVPVELDHVLSAINTDAQRGMRGFARNFDETLRQGGRDAIRRFLHETPPAFKPTGEVLRAFRGTDPNQDLTRLVSGFEGFAAVFNRKQGQFADIIESFDRTSAAFNAQRGAVADTLGTLPETMRTTRAGLEDLQGSLDRLTETAPRFRDSARELDPLMRELGPLVSDARPLAEDLKDALGDAEPALRRLVGVAKNGEEMFRDIHGPVLDRINGPVKHAVLNPWTGHGVYANGGNDHPMYKELAYLVTVLDGAFKDKDQNGGLGRLAAGEGGSMFTGGSQFPRPLEEYFFEHMLGQKPYGPQDSKESDRGLSRIGTQKPVNEGMKPLPAPGPVPGPGPLPGGNPLMLPLGGGDK</sequence>
<dbReference type="RefSeq" id="WP_185060110.1">
    <property type="nucleotide sequence ID" value="NZ_BAABJP010000024.1"/>
</dbReference>
<evidence type="ECO:0000313" key="4">
    <source>
        <dbReference type="Proteomes" id="UP001428817"/>
    </source>
</evidence>
<evidence type="ECO:0000259" key="2">
    <source>
        <dbReference type="Pfam" id="PF02470"/>
    </source>
</evidence>
<dbReference type="InterPro" id="IPR052336">
    <property type="entry name" value="MlaD_Phospholipid_Transporter"/>
</dbReference>
<reference evidence="4" key="1">
    <citation type="journal article" date="2019" name="Int. J. Syst. Evol. Microbiol.">
        <title>The Global Catalogue of Microorganisms (GCM) 10K type strain sequencing project: providing services to taxonomists for standard genome sequencing and annotation.</title>
        <authorList>
            <consortium name="The Broad Institute Genomics Platform"/>
            <consortium name="The Broad Institute Genome Sequencing Center for Infectious Disease"/>
            <person name="Wu L."/>
            <person name="Ma J."/>
        </authorList>
    </citation>
    <scope>NUCLEOTIDE SEQUENCE [LARGE SCALE GENOMIC DNA]</scope>
    <source>
        <strain evidence="4">JCM 18303</strain>
    </source>
</reference>
<dbReference type="InterPro" id="IPR003399">
    <property type="entry name" value="Mce/MlaD"/>
</dbReference>
<dbReference type="PANTHER" id="PTHR33371:SF4">
    <property type="entry name" value="INTERMEMBRANE PHOSPHOLIPID TRANSPORT SYSTEM BINDING PROTEIN MLAD"/>
    <property type="match status" value="1"/>
</dbReference>
<accession>A0ABP9QGQ3</accession>
<dbReference type="PANTHER" id="PTHR33371">
    <property type="entry name" value="INTERMEMBRANE PHOSPHOLIPID TRANSPORT SYSTEM BINDING PROTEIN MLAD-RELATED"/>
    <property type="match status" value="1"/>
</dbReference>
<proteinExistence type="predicted"/>
<keyword evidence="4" id="KW-1185">Reference proteome</keyword>
<dbReference type="Proteomes" id="UP001428817">
    <property type="component" value="Unassembled WGS sequence"/>
</dbReference>
<gene>
    <name evidence="3" type="ORF">GCM10023321_46150</name>
</gene>
<evidence type="ECO:0000313" key="3">
    <source>
        <dbReference type="EMBL" id="GAA5161618.1"/>
    </source>
</evidence>
<feature type="region of interest" description="Disordered" evidence="1">
    <location>
        <begin position="432"/>
        <end position="491"/>
    </location>
</feature>
<feature type="compositionally biased region" description="Pro residues" evidence="1">
    <location>
        <begin position="464"/>
        <end position="478"/>
    </location>
</feature>
<dbReference type="Pfam" id="PF02470">
    <property type="entry name" value="MlaD"/>
    <property type="match status" value="1"/>
</dbReference>
<dbReference type="EMBL" id="BAABJP010000024">
    <property type="protein sequence ID" value="GAA5161618.1"/>
    <property type="molecule type" value="Genomic_DNA"/>
</dbReference>
<comment type="caution">
    <text evidence="3">The sequence shown here is derived from an EMBL/GenBank/DDBJ whole genome shotgun (WGS) entry which is preliminary data.</text>
</comment>